<reference evidence="1" key="2">
    <citation type="journal article" date="2022" name="New Phytol.">
        <title>Evolutionary transition to the ectomycorrhizal habit in the genomes of a hyperdiverse lineage of mushroom-forming fungi.</title>
        <authorList>
            <person name="Looney B."/>
            <person name="Miyauchi S."/>
            <person name="Morin E."/>
            <person name="Drula E."/>
            <person name="Courty P.E."/>
            <person name="Kohler A."/>
            <person name="Kuo A."/>
            <person name="LaButti K."/>
            <person name="Pangilinan J."/>
            <person name="Lipzen A."/>
            <person name="Riley R."/>
            <person name="Andreopoulos W."/>
            <person name="He G."/>
            <person name="Johnson J."/>
            <person name="Nolan M."/>
            <person name="Tritt A."/>
            <person name="Barry K.W."/>
            <person name="Grigoriev I.V."/>
            <person name="Nagy L.G."/>
            <person name="Hibbett D."/>
            <person name="Henrissat B."/>
            <person name="Matheny P.B."/>
            <person name="Labbe J."/>
            <person name="Martin F.M."/>
        </authorList>
    </citation>
    <scope>NUCLEOTIDE SEQUENCE</scope>
    <source>
        <strain evidence="1">EC-137</strain>
    </source>
</reference>
<reference evidence="1" key="1">
    <citation type="submission" date="2021-02" db="EMBL/GenBank/DDBJ databases">
        <authorList>
            <consortium name="DOE Joint Genome Institute"/>
            <person name="Ahrendt S."/>
            <person name="Looney B.P."/>
            <person name="Miyauchi S."/>
            <person name="Morin E."/>
            <person name="Drula E."/>
            <person name="Courty P.E."/>
            <person name="Chicoki N."/>
            <person name="Fauchery L."/>
            <person name="Kohler A."/>
            <person name="Kuo A."/>
            <person name="Labutti K."/>
            <person name="Pangilinan J."/>
            <person name="Lipzen A."/>
            <person name="Riley R."/>
            <person name="Andreopoulos W."/>
            <person name="He G."/>
            <person name="Johnson J."/>
            <person name="Barry K.W."/>
            <person name="Grigoriev I.V."/>
            <person name="Nagy L."/>
            <person name="Hibbett D."/>
            <person name="Henrissat B."/>
            <person name="Matheny P.B."/>
            <person name="Labbe J."/>
            <person name="Martin F."/>
        </authorList>
    </citation>
    <scope>NUCLEOTIDE SEQUENCE</scope>
    <source>
        <strain evidence="1">EC-137</strain>
    </source>
</reference>
<name>A0ACB8QWU1_9AGAM</name>
<evidence type="ECO:0000313" key="2">
    <source>
        <dbReference type="Proteomes" id="UP000814128"/>
    </source>
</evidence>
<protein>
    <submittedName>
        <fullName evidence="1">Uncharacterized protein</fullName>
    </submittedName>
</protein>
<dbReference type="Proteomes" id="UP000814128">
    <property type="component" value="Unassembled WGS sequence"/>
</dbReference>
<accession>A0ACB8QWU1</accession>
<sequence length="353" mass="40219">MYLIVASVTKSDSLLPPRSELITVTLNTHDGWSKVPLLVPYDSLRREQNTLVEVLVHLETHESGLRDSWLREFLGLAVELYRMRSLNEEPNAIKLDLKDRWHVARDIERDNDNVEAVWYLVQLSDWIMHFLEDLMRECVFLADDNDQRENTDSESTDKMPSRMLHLLHPYSLDHVRVALKDIKHFYDQLTGYNAVGENAKIAKNVLVDLVEWSGVRLSALDSILASIAEDVKDIDTVALTESLAHCRPLPALDVHLRKIVDKIIRSEALDKPRLFISPAELISGFARMDISGDTGARDPRDIPLSKGSGSSTTVADNQTRQPVASTFLQTSVACYLLRKYIFELFSMIQTERH</sequence>
<keyword evidence="2" id="KW-1185">Reference proteome</keyword>
<gene>
    <name evidence="1" type="ORF">K488DRAFT_67997</name>
</gene>
<dbReference type="EMBL" id="MU273477">
    <property type="protein sequence ID" value="KAI0035926.1"/>
    <property type="molecule type" value="Genomic_DNA"/>
</dbReference>
<organism evidence="1 2">
    <name type="scientific">Vararia minispora EC-137</name>
    <dbReference type="NCBI Taxonomy" id="1314806"/>
    <lineage>
        <taxon>Eukaryota</taxon>
        <taxon>Fungi</taxon>
        <taxon>Dikarya</taxon>
        <taxon>Basidiomycota</taxon>
        <taxon>Agaricomycotina</taxon>
        <taxon>Agaricomycetes</taxon>
        <taxon>Russulales</taxon>
        <taxon>Lachnocladiaceae</taxon>
        <taxon>Vararia</taxon>
    </lineage>
</organism>
<proteinExistence type="predicted"/>
<comment type="caution">
    <text evidence="1">The sequence shown here is derived from an EMBL/GenBank/DDBJ whole genome shotgun (WGS) entry which is preliminary data.</text>
</comment>
<evidence type="ECO:0000313" key="1">
    <source>
        <dbReference type="EMBL" id="KAI0035926.1"/>
    </source>
</evidence>